<reference evidence="1" key="1">
    <citation type="submission" date="2024-05" db="EMBL/GenBank/DDBJ databases">
        <authorList>
            <person name="Yang L."/>
            <person name="Pan L."/>
        </authorList>
    </citation>
    <scope>NUCLEOTIDE SEQUENCE</scope>
    <source>
        <strain evidence="1">FCG-7</strain>
    </source>
</reference>
<accession>A0AAU7F9J0</accession>
<dbReference type="RefSeq" id="WP_348944645.1">
    <property type="nucleotide sequence ID" value="NZ_CP157355.1"/>
</dbReference>
<gene>
    <name evidence="1" type="ORF">ABHF33_14690</name>
</gene>
<organism evidence="1">
    <name type="scientific">Chitinibacter mangrovi</name>
    <dbReference type="NCBI Taxonomy" id="3153927"/>
    <lineage>
        <taxon>Bacteria</taxon>
        <taxon>Pseudomonadati</taxon>
        <taxon>Pseudomonadota</taxon>
        <taxon>Betaproteobacteria</taxon>
        <taxon>Neisseriales</taxon>
        <taxon>Chitinibacteraceae</taxon>
        <taxon>Chitinibacter</taxon>
    </lineage>
</organism>
<protein>
    <submittedName>
        <fullName evidence="1">Uncharacterized protein</fullName>
    </submittedName>
</protein>
<sequence length="109" mass="11940">MYDCLDDTSVKRAIPAVTKPTLPSGVHFQLHLHYREHSRLLLKLAPDASPAQLGLAYAAALSAGLATQNLPNGSVLIFKLNLDQALSFQLRFADLLAHYEPARHTPHST</sequence>
<dbReference type="EMBL" id="CP157355">
    <property type="protein sequence ID" value="XBM00285.1"/>
    <property type="molecule type" value="Genomic_DNA"/>
</dbReference>
<evidence type="ECO:0000313" key="1">
    <source>
        <dbReference type="EMBL" id="XBM00285.1"/>
    </source>
</evidence>
<proteinExistence type="predicted"/>
<dbReference type="KEGG" id="cmav:ABHF33_14690"/>
<name>A0AAU7F9J0_9NEIS</name>
<dbReference type="AlphaFoldDB" id="A0AAU7F9J0"/>